<evidence type="ECO:0000313" key="5">
    <source>
        <dbReference type="Proteomes" id="UP000502041"/>
    </source>
</evidence>
<keyword evidence="3" id="KW-0732">Signal</keyword>
<accession>A0A6H2H7X3</accession>
<dbReference type="EMBL" id="CP051461">
    <property type="protein sequence ID" value="QJC55968.1"/>
    <property type="molecule type" value="Genomic_DNA"/>
</dbReference>
<evidence type="ECO:0000256" key="1">
    <source>
        <dbReference type="SAM" id="Coils"/>
    </source>
</evidence>
<feature type="coiled-coil region" evidence="1">
    <location>
        <begin position="77"/>
        <end position="104"/>
    </location>
</feature>
<feature type="compositionally biased region" description="Basic and acidic residues" evidence="2">
    <location>
        <begin position="157"/>
        <end position="173"/>
    </location>
</feature>
<gene>
    <name evidence="4" type="ORF">HC248_01252</name>
</gene>
<feature type="signal peptide" evidence="3">
    <location>
        <begin position="1"/>
        <end position="28"/>
    </location>
</feature>
<name>A0A6H2H7X3_9BURK</name>
<protein>
    <submittedName>
        <fullName evidence="4">Uncharacterized protein</fullName>
    </submittedName>
</protein>
<keyword evidence="1" id="KW-0175">Coiled coil</keyword>
<feature type="compositionally biased region" description="Low complexity" evidence="2">
    <location>
        <begin position="196"/>
        <end position="205"/>
    </location>
</feature>
<proteinExistence type="predicted"/>
<evidence type="ECO:0000256" key="2">
    <source>
        <dbReference type="SAM" id="MobiDB-lite"/>
    </source>
</evidence>
<organism evidence="4 5">
    <name type="scientific">Polaromonas vacuolata</name>
    <dbReference type="NCBI Taxonomy" id="37448"/>
    <lineage>
        <taxon>Bacteria</taxon>
        <taxon>Pseudomonadati</taxon>
        <taxon>Pseudomonadota</taxon>
        <taxon>Betaproteobacteria</taxon>
        <taxon>Burkholderiales</taxon>
        <taxon>Comamonadaceae</taxon>
        <taxon>Polaromonas</taxon>
    </lineage>
</organism>
<feature type="compositionally biased region" description="Basic and acidic residues" evidence="2">
    <location>
        <begin position="127"/>
        <end position="149"/>
    </location>
</feature>
<evidence type="ECO:0000256" key="3">
    <source>
        <dbReference type="SAM" id="SignalP"/>
    </source>
</evidence>
<dbReference type="KEGG" id="pvac:HC248_01252"/>
<keyword evidence="5" id="KW-1185">Reference proteome</keyword>
<feature type="chain" id="PRO_5026281852" evidence="3">
    <location>
        <begin position="29"/>
        <end position="225"/>
    </location>
</feature>
<dbReference type="Proteomes" id="UP000502041">
    <property type="component" value="Chromosome"/>
</dbReference>
<evidence type="ECO:0000313" key="4">
    <source>
        <dbReference type="EMBL" id="QJC55968.1"/>
    </source>
</evidence>
<feature type="compositionally biased region" description="Basic and acidic residues" evidence="2">
    <location>
        <begin position="182"/>
        <end position="195"/>
    </location>
</feature>
<reference evidence="4 5" key="1">
    <citation type="submission" date="2020-04" db="EMBL/GenBank/DDBJ databases">
        <title>Complete genome of a Psychrophilic, Marine, Gas Vacuolate Bacterium Polaromonas vacuolata KCTC 22033T.</title>
        <authorList>
            <person name="Hwang K."/>
            <person name="Kim K.M."/>
        </authorList>
    </citation>
    <scope>NUCLEOTIDE SEQUENCE [LARGE SCALE GENOMIC DNA]</scope>
    <source>
        <strain evidence="4 5">KCTC 22033</strain>
    </source>
</reference>
<feature type="region of interest" description="Disordered" evidence="2">
    <location>
        <begin position="122"/>
        <end position="225"/>
    </location>
</feature>
<dbReference type="AlphaFoldDB" id="A0A6H2H7X3"/>
<sequence length="225" mass="24978">MSLASTLRLASLALFSGLTVLSSVSVLAQSSVGEAGAQAIDIGAERLRIQTERARIDQTFTAQDRTCYDKFLVNRCLNEFKAQRREAMSDLKRQENAINDQERKDKGQQALLKIAERSSPEALQAAADKRSASVKEFNDRMAREKEKFSNRAGTAVDTKKSMAEQAERIEKNKAKLAARSTRKVEAAAELKKSQERLQQAQQRQDANAKRQQENKSPAASLPTPP</sequence>